<comment type="caution">
    <text evidence="2">The sequence shown here is derived from an EMBL/GenBank/DDBJ whole genome shotgun (WGS) entry which is preliminary data.</text>
</comment>
<evidence type="ECO:0000313" key="3">
    <source>
        <dbReference type="Proteomes" id="UP001309876"/>
    </source>
</evidence>
<feature type="compositionally biased region" description="Polar residues" evidence="1">
    <location>
        <begin position="52"/>
        <end position="61"/>
    </location>
</feature>
<gene>
    <name evidence="2" type="ORF">LTR05_004346</name>
</gene>
<evidence type="ECO:0000256" key="1">
    <source>
        <dbReference type="SAM" id="MobiDB-lite"/>
    </source>
</evidence>
<organism evidence="2 3">
    <name type="scientific">Lithohypha guttulata</name>
    <dbReference type="NCBI Taxonomy" id="1690604"/>
    <lineage>
        <taxon>Eukaryota</taxon>
        <taxon>Fungi</taxon>
        <taxon>Dikarya</taxon>
        <taxon>Ascomycota</taxon>
        <taxon>Pezizomycotina</taxon>
        <taxon>Eurotiomycetes</taxon>
        <taxon>Chaetothyriomycetidae</taxon>
        <taxon>Chaetothyriales</taxon>
        <taxon>Trichomeriaceae</taxon>
        <taxon>Lithohypha</taxon>
    </lineage>
</organism>
<evidence type="ECO:0000313" key="2">
    <source>
        <dbReference type="EMBL" id="KAK5087175.1"/>
    </source>
</evidence>
<proteinExistence type="predicted"/>
<reference evidence="2 3" key="1">
    <citation type="submission" date="2023-08" db="EMBL/GenBank/DDBJ databases">
        <title>Black Yeasts Isolated from many extreme environments.</title>
        <authorList>
            <person name="Coleine C."/>
            <person name="Stajich J.E."/>
            <person name="Selbmann L."/>
        </authorList>
    </citation>
    <scope>NUCLEOTIDE SEQUENCE [LARGE SCALE GENOMIC DNA]</scope>
    <source>
        <strain evidence="2 3">CCFEE 5910</strain>
    </source>
</reference>
<accession>A0AAN7Y7N8</accession>
<keyword evidence="3" id="KW-1185">Reference proteome</keyword>
<dbReference type="AlphaFoldDB" id="A0AAN7Y7N8"/>
<sequence>MLQLDTNPVLSAGPEPARRSAMKKGKRPEALERSHPANIKRRRVTFAHGTKPPSQTMSKPRSLSLAAPDTFTSNAQNSAPAQLTVMNAYPAAFVGNDLSTRERATASLRYARELLRNTLTLPAEEALPLTHTNNNLFYYSRTSSFTRSQAQEVNAYHAAVYAEWHTGCPYDNIMHERPSTEEVAAELKTCKCFKSSHGITLLSKTLTHGEGAGKFGATCWLCCKEIGYTCTPTLGHYIPQSAESHR</sequence>
<name>A0AAN7Y7N8_9EURO</name>
<dbReference type="Proteomes" id="UP001309876">
    <property type="component" value="Unassembled WGS sequence"/>
</dbReference>
<protein>
    <submittedName>
        <fullName evidence="2">Uncharacterized protein</fullName>
    </submittedName>
</protein>
<dbReference type="EMBL" id="JAVRRJ010000003">
    <property type="protein sequence ID" value="KAK5087175.1"/>
    <property type="molecule type" value="Genomic_DNA"/>
</dbReference>
<feature type="region of interest" description="Disordered" evidence="1">
    <location>
        <begin position="1"/>
        <end position="64"/>
    </location>
</feature>